<keyword evidence="2" id="KW-0597">Phosphoprotein</keyword>
<dbReference type="Pfam" id="PF03088">
    <property type="entry name" value="Str_synth"/>
    <property type="match status" value="1"/>
</dbReference>
<dbReference type="GO" id="GO:0016787">
    <property type="term" value="F:hydrolase activity"/>
    <property type="evidence" value="ECO:0007669"/>
    <property type="project" value="TreeGrafter"/>
</dbReference>
<dbReference type="PANTHER" id="PTHR10426:SF88">
    <property type="entry name" value="ADIPOCYTE PLASMA MEMBRANE-ASSOCIATED PROTEIN HEMOMUCIN-RELATED"/>
    <property type="match status" value="1"/>
</dbReference>
<reference evidence="6" key="1">
    <citation type="submission" date="2024-02" db="UniProtKB">
        <authorList>
            <consortium name="WormBaseParasite"/>
        </authorList>
    </citation>
    <scope>IDENTIFICATION</scope>
</reference>
<dbReference type="WBParaSite" id="MBELARI_LOCUS17869">
    <property type="protein sequence ID" value="MBELARI_LOCUS17869"/>
    <property type="gene ID" value="MBELARI_LOCUS17869"/>
</dbReference>
<evidence type="ECO:0000256" key="1">
    <source>
        <dbReference type="ARBA" id="ARBA00009191"/>
    </source>
</evidence>
<accession>A0AAF3EUL8</accession>
<comment type="similarity">
    <text evidence="1">Belongs to the strictosidine synthase family.</text>
</comment>
<evidence type="ECO:0000256" key="3">
    <source>
        <dbReference type="ARBA" id="ARBA00023180"/>
    </source>
</evidence>
<dbReference type="GO" id="GO:0012505">
    <property type="term" value="C:endomembrane system"/>
    <property type="evidence" value="ECO:0007669"/>
    <property type="project" value="TreeGrafter"/>
</dbReference>
<dbReference type="InterPro" id="IPR018119">
    <property type="entry name" value="Strictosidine_synth_cons-reg"/>
</dbReference>
<keyword evidence="3" id="KW-0325">Glycoprotein</keyword>
<dbReference type="InterPro" id="IPR011042">
    <property type="entry name" value="6-blade_b-propeller_TolB-like"/>
</dbReference>
<protein>
    <submittedName>
        <fullName evidence="6">Strictosidine synthase conserved region domain-containing protein</fullName>
    </submittedName>
</protein>
<evidence type="ECO:0000259" key="4">
    <source>
        <dbReference type="Pfam" id="PF03088"/>
    </source>
</evidence>
<dbReference type="PANTHER" id="PTHR10426">
    <property type="entry name" value="STRICTOSIDINE SYNTHASE-RELATED"/>
    <property type="match status" value="1"/>
</dbReference>
<dbReference type="Proteomes" id="UP000887575">
    <property type="component" value="Unassembled WGS sequence"/>
</dbReference>
<name>A0AAF3EUL8_9BILA</name>
<dbReference type="AlphaFoldDB" id="A0AAF3EUL8"/>
<evidence type="ECO:0000313" key="5">
    <source>
        <dbReference type="Proteomes" id="UP000887575"/>
    </source>
</evidence>
<evidence type="ECO:0000313" key="6">
    <source>
        <dbReference type="WBParaSite" id="MBELARI_LOCUS17869"/>
    </source>
</evidence>
<evidence type="ECO:0000256" key="2">
    <source>
        <dbReference type="ARBA" id="ARBA00022553"/>
    </source>
</evidence>
<keyword evidence="5" id="KW-1185">Reference proteome</keyword>
<dbReference type="Pfam" id="PF20067">
    <property type="entry name" value="SSL_N"/>
    <property type="match status" value="1"/>
</dbReference>
<proteinExistence type="inferred from homology"/>
<dbReference type="SUPFAM" id="SSF63829">
    <property type="entry name" value="Calcium-dependent phosphotriesterase"/>
    <property type="match status" value="1"/>
</dbReference>
<dbReference type="Gene3D" id="2.120.10.30">
    <property type="entry name" value="TolB, C-terminal domain"/>
    <property type="match status" value="1"/>
</dbReference>
<feature type="domain" description="Strictosidine synthase conserved region" evidence="4">
    <location>
        <begin position="169"/>
        <end position="255"/>
    </location>
</feature>
<organism evidence="5 6">
    <name type="scientific">Mesorhabditis belari</name>
    <dbReference type="NCBI Taxonomy" id="2138241"/>
    <lineage>
        <taxon>Eukaryota</taxon>
        <taxon>Metazoa</taxon>
        <taxon>Ecdysozoa</taxon>
        <taxon>Nematoda</taxon>
        <taxon>Chromadorea</taxon>
        <taxon>Rhabditida</taxon>
        <taxon>Rhabditina</taxon>
        <taxon>Rhabditomorpha</taxon>
        <taxon>Rhabditoidea</taxon>
        <taxon>Rhabditidae</taxon>
        <taxon>Mesorhabditinae</taxon>
        <taxon>Mesorhabditis</taxon>
    </lineage>
</organism>
<sequence>MLSTIFKLGIIGVFLSIIPVYFRYNDPGNVRCKAIDLGPLPELKGVLAVNDKLSNVEYVLKDQVEGPESIAAIGETLYTGLYDGRVVKIENGKIVKSIKLTKEKECGTYDTEPRCGRPLGIRRIGNVGESFYVVDAYRGIEIVDFKEGTHRLVFNASQPIAGKPARFLNDLDLLNSDELLITDTSATYGRRNFMFPIIEGLDDGRLFHLKVSTGETKLLVDRLAFANGVQLLPDQSAVLVAELGRGRIIKYHLNGAKKGKTEIWADRLPGLPDNIRLDSQNNLWVGLSLLRYNGAESLLDKLAPYPTLRQFVLDVTPAKWWLTLVPLTRPSYAMVLKMDLNGKILSTLQDPNGEKLGAISEVLETGNYLYFGSFDAPYIGRLKKM</sequence>